<dbReference type="EMBL" id="LAZR01004089">
    <property type="protein sequence ID" value="KKN11908.1"/>
    <property type="molecule type" value="Genomic_DNA"/>
</dbReference>
<sequence>MATVSTLAVNLIARTSAFEKGMGRSRKKLSFVQRQAMATRAAVLSMARGFVIAAGIGGMGLMIKKSFDTIDATAKMSDRLGIATEDIIAFGHAAQITGMDTAGMNKALETFVRRIGEVRLGTGQAKVALEKLGLSADDLANQKLADNFQVIAEKISQMENASDKAATAYFLFGRQGQQMLNFLNMGARGLDIFREEVDRLGLSFSRIDAAKVEMANDAIARLRARFTGIAQIAAIQLAPAIEAIATKLVDMGSDGANAQKNMIIGFQAMTVKVAQLGNFLKRTGAVFSGLAGASINLASLFTVGADNRAAMRMVAEEMKAEATKILLTPFDPAPINKWFDDVEKRAEDIASDIKK</sequence>
<name>A0A0F9R361_9ZZZZ</name>
<keyword evidence="1" id="KW-1133">Transmembrane helix</keyword>
<accession>A0A0F9R361</accession>
<evidence type="ECO:0008006" key="3">
    <source>
        <dbReference type="Google" id="ProtNLM"/>
    </source>
</evidence>
<proteinExistence type="predicted"/>
<dbReference type="AlphaFoldDB" id="A0A0F9R361"/>
<feature type="non-terminal residue" evidence="2">
    <location>
        <position position="355"/>
    </location>
</feature>
<organism evidence="2">
    <name type="scientific">marine sediment metagenome</name>
    <dbReference type="NCBI Taxonomy" id="412755"/>
    <lineage>
        <taxon>unclassified sequences</taxon>
        <taxon>metagenomes</taxon>
        <taxon>ecological metagenomes</taxon>
    </lineage>
</organism>
<comment type="caution">
    <text evidence="2">The sequence shown here is derived from an EMBL/GenBank/DDBJ whole genome shotgun (WGS) entry which is preliminary data.</text>
</comment>
<protein>
    <recommendedName>
        <fullName evidence="3">Phage tail tape measure protein domain-containing protein</fullName>
    </recommendedName>
</protein>
<feature type="transmembrane region" description="Helical" evidence="1">
    <location>
        <begin position="41"/>
        <end position="63"/>
    </location>
</feature>
<keyword evidence="1" id="KW-0472">Membrane</keyword>
<evidence type="ECO:0000256" key="1">
    <source>
        <dbReference type="SAM" id="Phobius"/>
    </source>
</evidence>
<gene>
    <name evidence="2" type="ORF">LCGC14_1021890</name>
</gene>
<reference evidence="2" key="1">
    <citation type="journal article" date="2015" name="Nature">
        <title>Complex archaea that bridge the gap between prokaryotes and eukaryotes.</title>
        <authorList>
            <person name="Spang A."/>
            <person name="Saw J.H."/>
            <person name="Jorgensen S.L."/>
            <person name="Zaremba-Niedzwiedzka K."/>
            <person name="Martijn J."/>
            <person name="Lind A.E."/>
            <person name="van Eijk R."/>
            <person name="Schleper C."/>
            <person name="Guy L."/>
            <person name="Ettema T.J."/>
        </authorList>
    </citation>
    <scope>NUCLEOTIDE SEQUENCE</scope>
</reference>
<evidence type="ECO:0000313" key="2">
    <source>
        <dbReference type="EMBL" id="KKN11908.1"/>
    </source>
</evidence>
<keyword evidence="1" id="KW-0812">Transmembrane</keyword>